<comment type="caution">
    <text evidence="1">The sequence shown here is derived from an EMBL/GenBank/DDBJ whole genome shotgun (WGS) entry which is preliminary data.</text>
</comment>
<name>A0A5D3BQY0_CUCMM</name>
<organism evidence="1 2">
    <name type="scientific">Cucumis melo var. makuwa</name>
    <name type="common">Oriental melon</name>
    <dbReference type="NCBI Taxonomy" id="1194695"/>
    <lineage>
        <taxon>Eukaryota</taxon>
        <taxon>Viridiplantae</taxon>
        <taxon>Streptophyta</taxon>
        <taxon>Embryophyta</taxon>
        <taxon>Tracheophyta</taxon>
        <taxon>Spermatophyta</taxon>
        <taxon>Magnoliopsida</taxon>
        <taxon>eudicotyledons</taxon>
        <taxon>Gunneridae</taxon>
        <taxon>Pentapetalae</taxon>
        <taxon>rosids</taxon>
        <taxon>fabids</taxon>
        <taxon>Cucurbitales</taxon>
        <taxon>Cucurbitaceae</taxon>
        <taxon>Benincaseae</taxon>
        <taxon>Cucumis</taxon>
    </lineage>
</organism>
<dbReference type="EMBL" id="SSTD01016175">
    <property type="protein sequence ID" value="TYK01595.1"/>
    <property type="molecule type" value="Genomic_DNA"/>
</dbReference>
<accession>A0A5D3BQY0</accession>
<gene>
    <name evidence="1" type="ORF">E5676_scaffold451G001850</name>
</gene>
<proteinExistence type="predicted"/>
<dbReference type="Proteomes" id="UP000321947">
    <property type="component" value="Unassembled WGS sequence"/>
</dbReference>
<protein>
    <submittedName>
        <fullName evidence="1">CACTA en-spm transposon protein</fullName>
    </submittedName>
</protein>
<reference evidence="1 2" key="1">
    <citation type="submission" date="2019-08" db="EMBL/GenBank/DDBJ databases">
        <title>Draft genome sequences of two oriental melons (Cucumis melo L. var makuwa).</title>
        <authorList>
            <person name="Kwon S.-Y."/>
        </authorList>
    </citation>
    <scope>NUCLEOTIDE SEQUENCE [LARGE SCALE GENOMIC DNA]</scope>
    <source>
        <strain evidence="2">cv. Chang Bougi</strain>
        <tissue evidence="1">Leaf</tissue>
    </source>
</reference>
<sequence length="92" mass="9972">MPSSALCGIMSSFSSSIKEIDAVFLKFSDDLNTAEVSSSMGNNSIETTQPSLTPRRCVQSRLLELERYVHANGMISMSIAHGTEKPISPHVV</sequence>
<evidence type="ECO:0000313" key="2">
    <source>
        <dbReference type="Proteomes" id="UP000321947"/>
    </source>
</evidence>
<dbReference type="AlphaFoldDB" id="A0A5D3BQY0"/>
<evidence type="ECO:0000313" key="1">
    <source>
        <dbReference type="EMBL" id="TYK01595.1"/>
    </source>
</evidence>